<organism evidence="3 4">
    <name type="scientific">Streptomyces tsukubensis (strain DSM 42081 / NBRC 108919 / NRRL 18488 / 9993)</name>
    <dbReference type="NCBI Taxonomy" id="1114943"/>
    <lineage>
        <taxon>Bacteria</taxon>
        <taxon>Bacillati</taxon>
        <taxon>Actinomycetota</taxon>
        <taxon>Actinomycetes</taxon>
        <taxon>Kitasatosporales</taxon>
        <taxon>Streptomycetaceae</taxon>
        <taxon>Streptomyces</taxon>
    </lineage>
</organism>
<evidence type="ECO:0000256" key="2">
    <source>
        <dbReference type="SAM" id="MobiDB-lite"/>
    </source>
</evidence>
<evidence type="ECO:0000313" key="4">
    <source>
        <dbReference type="Proteomes" id="UP000005940"/>
    </source>
</evidence>
<evidence type="ECO:0000313" key="3">
    <source>
        <dbReference type="EMBL" id="QKM67736.1"/>
    </source>
</evidence>
<dbReference type="SUPFAM" id="SSF47413">
    <property type="entry name" value="lambda repressor-like DNA-binding domains"/>
    <property type="match status" value="1"/>
</dbReference>
<dbReference type="Gene3D" id="1.10.260.40">
    <property type="entry name" value="lambda repressor-like DNA-binding domains"/>
    <property type="match status" value="1"/>
</dbReference>
<dbReference type="PROSITE" id="PS50943">
    <property type="entry name" value="HTH_CROC1"/>
    <property type="match status" value="1"/>
</dbReference>
<sequence>MGDRASGRKRSTARSGAPEPGTGTPETRSGTGTGKPAAGWRAAGEQGRARGGGGTETVHNRIAVLRVERAITRRQLAEALGVHYQTVGYLERGEYSPSLFLALRIAEYFEVPVEVIFSTAPFPRIGSTAPPSR</sequence>
<evidence type="ECO:0000256" key="1">
    <source>
        <dbReference type="ARBA" id="ARBA00023125"/>
    </source>
</evidence>
<dbReference type="InterPro" id="IPR010982">
    <property type="entry name" value="Lambda_DNA-bd_dom_sf"/>
</dbReference>
<name>I2N5D4_STRT9</name>
<keyword evidence="1" id="KW-0238">DNA-binding</keyword>
<dbReference type="Proteomes" id="UP000005940">
    <property type="component" value="Chromosome"/>
</dbReference>
<proteinExistence type="predicted"/>
<dbReference type="InterPro" id="IPR001387">
    <property type="entry name" value="Cro/C1-type_HTH"/>
</dbReference>
<keyword evidence="4" id="KW-1185">Reference proteome</keyword>
<gene>
    <name evidence="3" type="ORF">STSU_011710</name>
</gene>
<dbReference type="RefSeq" id="WP_006346899.1">
    <property type="nucleotide sequence ID" value="NZ_CP029159.1"/>
</dbReference>
<dbReference type="AlphaFoldDB" id="I2N5D4"/>
<dbReference type="Pfam" id="PF01381">
    <property type="entry name" value="HTH_3"/>
    <property type="match status" value="1"/>
</dbReference>
<accession>I2N5D4</accession>
<dbReference type="PANTHER" id="PTHR46558">
    <property type="entry name" value="TRACRIPTIONAL REGULATORY PROTEIN-RELATED-RELATED"/>
    <property type="match status" value="1"/>
</dbReference>
<reference evidence="3 4" key="1">
    <citation type="journal article" date="2012" name="J. Bacteriol.">
        <title>Draft genome of Streptomyces tsukubaensis NRRL 18488, the producer of the clinically important immunosuppressant tacrolimus (FK506).</title>
        <authorList>
            <person name="Barreiro C."/>
            <person name="Prieto C."/>
            <person name="Sola-Landa A."/>
            <person name="Solera E."/>
            <person name="Martinez-Castro M."/>
            <person name="Perez-Redondo R."/>
            <person name="Garcia-Estrada C."/>
            <person name="Aparicio J.F."/>
            <person name="Fernandez-Martinez L.T."/>
            <person name="Santos-Aberturas J."/>
            <person name="Salehi-Najafabadi Z."/>
            <person name="Rodriguez-Garcia A."/>
            <person name="Tauch A."/>
            <person name="Martin J.F."/>
        </authorList>
    </citation>
    <scope>NUCLEOTIDE SEQUENCE [LARGE SCALE GENOMIC DNA]</scope>
    <source>
        <strain evidence="4">DSM 42081 / NBRC 108919 / NRRL 18488 / 9993</strain>
    </source>
</reference>
<feature type="compositionally biased region" description="Low complexity" evidence="2">
    <location>
        <begin position="37"/>
        <end position="46"/>
    </location>
</feature>
<dbReference type="SMART" id="SM00530">
    <property type="entry name" value="HTH_XRE"/>
    <property type="match status" value="1"/>
</dbReference>
<protein>
    <submittedName>
        <fullName evidence="3">Transcriptional regulator</fullName>
    </submittedName>
</protein>
<feature type="region of interest" description="Disordered" evidence="2">
    <location>
        <begin position="1"/>
        <end position="57"/>
    </location>
</feature>
<dbReference type="CDD" id="cd00093">
    <property type="entry name" value="HTH_XRE"/>
    <property type="match status" value="1"/>
</dbReference>
<dbReference type="PANTHER" id="PTHR46558:SF4">
    <property type="entry name" value="DNA-BIDING PHAGE PROTEIN"/>
    <property type="match status" value="1"/>
</dbReference>
<dbReference type="GO" id="GO:0003677">
    <property type="term" value="F:DNA binding"/>
    <property type="evidence" value="ECO:0007669"/>
    <property type="project" value="UniProtKB-KW"/>
</dbReference>
<dbReference type="EMBL" id="CP029159">
    <property type="protein sequence ID" value="QKM67736.1"/>
    <property type="molecule type" value="Genomic_DNA"/>
</dbReference>